<dbReference type="EMBL" id="LR785894">
    <property type="protein sequence ID" value="CAB3254896.1"/>
    <property type="molecule type" value="mRNA"/>
</dbReference>
<organism evidence="14">
    <name type="scientific">Phallusia mammillata</name>
    <dbReference type="NCBI Taxonomy" id="59560"/>
    <lineage>
        <taxon>Eukaryota</taxon>
        <taxon>Metazoa</taxon>
        <taxon>Chordata</taxon>
        <taxon>Tunicata</taxon>
        <taxon>Ascidiacea</taxon>
        <taxon>Phlebobranchia</taxon>
        <taxon>Ascidiidae</taxon>
        <taxon>Phallusia</taxon>
    </lineage>
</organism>
<evidence type="ECO:0000256" key="5">
    <source>
        <dbReference type="ARBA" id="ARBA00022679"/>
    </source>
</evidence>
<comment type="catalytic activity">
    <reaction evidence="9">
        <text>L-threonyl-[protein] + ATP = O-phospho-L-threonyl-[protein] + ADP + H(+)</text>
        <dbReference type="Rhea" id="RHEA:46608"/>
        <dbReference type="Rhea" id="RHEA-COMP:11060"/>
        <dbReference type="Rhea" id="RHEA-COMP:11605"/>
        <dbReference type="ChEBI" id="CHEBI:15378"/>
        <dbReference type="ChEBI" id="CHEBI:30013"/>
        <dbReference type="ChEBI" id="CHEBI:30616"/>
        <dbReference type="ChEBI" id="CHEBI:61977"/>
        <dbReference type="ChEBI" id="CHEBI:456216"/>
        <dbReference type="EC" id="2.7.11.1"/>
    </reaction>
</comment>
<evidence type="ECO:0000256" key="6">
    <source>
        <dbReference type="ARBA" id="ARBA00022741"/>
    </source>
</evidence>
<dbReference type="SUPFAM" id="SSF56112">
    <property type="entry name" value="Protein kinase-like (PK-like)"/>
    <property type="match status" value="1"/>
</dbReference>
<sequence length="825" mass="92830">MKIPVQANDEIDLKMRNDKNNPESEQLAICGKEDANANSLENEEENFPHYKRVSDYLLGSCIGEGSFAKVRVGLHCPTKEKVAIKIINKAKAKKDSYVYKNLHREGKIMQMMQHPNIVQVFDILETGNNYYLVTELCSGGELIEIVTEKGSLPETTVRRYTHQLVNAVGYLHEKNIVHRDLKVENILLDSDDNIKIIDFGLSNTLTHAQRDTSCPLTTQCGSPAYAAPELLAKKPYGPKVDVWSIGVITFALLAGKLPFTVEPFNIPKLCRKMQRGEMNPIPAAASTQCRIFIRKLLQPDFQLRPSINEVAKMRWVAGYHSATKSIQTDHVSFTKRSSHIPSLSIDSLVIKEMGISYGFSCSDVIQCVQKNRPGPALATYHLLLRKRRVEKAKKRATEQLSKAIRQHIDLKIKREPTPQANRFKQQKEAQLNDVEEVKRKSDSFRTNNQKADTDLNRSGVQVSTPTPIVENNPKNPSEATTASISPVVKPCKEYPVVMRPENGVRIDVAPDDVKHPKQEPTKDLERISPTIDDIANSQPIEAVPRPSNPEVKRSEVKDLIANMRRAREALQKKHQNQRDTKKAEQTVTNVSGQSSSPYKEALWQTNPPFRPLSLRRSDPQPLFPRPSTTGAARTRGESTDTATTRPVSQNSNNTKRPSKVFAHRRNLYAQTSPKSSRYTPDWLRGREEKKHVEKMHTTLPAIVPKPRADEGVKPFGKSLFTAATTTRSTRHSLPEYNDHDATKVNLTGLATLQTRTTRKATTIHTDDGKLVVNRSKMGYYVTKTTEKSSPPVHRPKKAISEPIAAAISYLTSSKHRNARRDKLTY</sequence>
<dbReference type="Pfam" id="PF00069">
    <property type="entry name" value="Pkinase"/>
    <property type="match status" value="1"/>
</dbReference>
<comment type="catalytic activity">
    <reaction evidence="10">
        <text>L-seryl-[protein] + ATP = O-phospho-L-seryl-[protein] + ADP + H(+)</text>
        <dbReference type="Rhea" id="RHEA:17989"/>
        <dbReference type="Rhea" id="RHEA-COMP:9863"/>
        <dbReference type="Rhea" id="RHEA-COMP:11604"/>
        <dbReference type="ChEBI" id="CHEBI:15378"/>
        <dbReference type="ChEBI" id="CHEBI:29999"/>
        <dbReference type="ChEBI" id="CHEBI:30616"/>
        <dbReference type="ChEBI" id="CHEBI:83421"/>
        <dbReference type="ChEBI" id="CHEBI:456216"/>
        <dbReference type="EC" id="2.7.11.1"/>
    </reaction>
</comment>
<feature type="region of interest" description="Disordered" evidence="12">
    <location>
        <begin position="1"/>
        <end position="24"/>
    </location>
</feature>
<dbReference type="FunFam" id="3.30.200.20:FF:000003">
    <property type="entry name" value="Non-specific serine/threonine protein kinase"/>
    <property type="match status" value="1"/>
</dbReference>
<dbReference type="PROSITE" id="PS00108">
    <property type="entry name" value="PROTEIN_KINASE_ST"/>
    <property type="match status" value="1"/>
</dbReference>
<evidence type="ECO:0000256" key="7">
    <source>
        <dbReference type="ARBA" id="ARBA00022777"/>
    </source>
</evidence>
<dbReference type="GO" id="GO:0005524">
    <property type="term" value="F:ATP binding"/>
    <property type="evidence" value="ECO:0007669"/>
    <property type="project" value="UniProtKB-UniRule"/>
</dbReference>
<feature type="compositionally biased region" description="Polar residues" evidence="12">
    <location>
        <begin position="444"/>
        <end position="466"/>
    </location>
</feature>
<gene>
    <name evidence="14" type="primary">Hunk</name>
</gene>
<feature type="region of interest" description="Disordered" evidence="12">
    <location>
        <begin position="569"/>
        <end position="661"/>
    </location>
</feature>
<protein>
    <recommendedName>
        <fullName evidence="2">non-specific serine/threonine protein kinase</fullName>
        <ecNumber evidence="2">2.7.11.1</ecNumber>
    </recommendedName>
</protein>
<dbReference type="InterPro" id="IPR011009">
    <property type="entry name" value="Kinase-like_dom_sf"/>
</dbReference>
<dbReference type="GO" id="GO:0004674">
    <property type="term" value="F:protein serine/threonine kinase activity"/>
    <property type="evidence" value="ECO:0007669"/>
    <property type="project" value="UniProtKB-KW"/>
</dbReference>
<dbReference type="PROSITE" id="PS00107">
    <property type="entry name" value="PROTEIN_KINASE_ATP"/>
    <property type="match status" value="1"/>
</dbReference>
<keyword evidence="3" id="KW-0963">Cytoplasm</keyword>
<evidence type="ECO:0000256" key="4">
    <source>
        <dbReference type="ARBA" id="ARBA00022527"/>
    </source>
</evidence>
<evidence type="ECO:0000259" key="13">
    <source>
        <dbReference type="PROSITE" id="PS50011"/>
    </source>
</evidence>
<dbReference type="AlphaFoldDB" id="A0A6F9DFJ1"/>
<dbReference type="PANTHER" id="PTHR24346:SF30">
    <property type="entry name" value="MATERNAL EMBRYONIC LEUCINE ZIPPER KINASE"/>
    <property type="match status" value="1"/>
</dbReference>
<feature type="binding site" evidence="11">
    <location>
        <position position="85"/>
    </location>
    <ligand>
        <name>ATP</name>
        <dbReference type="ChEBI" id="CHEBI:30616"/>
    </ligand>
</feature>
<name>A0A6F9DFJ1_9ASCI</name>
<keyword evidence="7 14" id="KW-0418">Kinase</keyword>
<dbReference type="PROSITE" id="PS50011">
    <property type="entry name" value="PROTEIN_KINASE_DOM"/>
    <property type="match status" value="1"/>
</dbReference>
<feature type="region of interest" description="Disordered" evidence="12">
    <location>
        <begin position="414"/>
        <end position="482"/>
    </location>
</feature>
<dbReference type="EC" id="2.7.11.1" evidence="2"/>
<keyword evidence="6 11" id="KW-0547">Nucleotide-binding</keyword>
<comment type="subcellular location">
    <subcellularLocation>
        <location evidence="1">Cytoplasm</location>
    </subcellularLocation>
</comment>
<dbReference type="InterPro" id="IPR008271">
    <property type="entry name" value="Ser/Thr_kinase_AS"/>
</dbReference>
<dbReference type="GO" id="GO:0035556">
    <property type="term" value="P:intracellular signal transduction"/>
    <property type="evidence" value="ECO:0007669"/>
    <property type="project" value="TreeGrafter"/>
</dbReference>
<feature type="domain" description="Protein kinase" evidence="13">
    <location>
        <begin position="56"/>
        <end position="316"/>
    </location>
</feature>
<evidence type="ECO:0000313" key="14">
    <source>
        <dbReference type="EMBL" id="CAB3254896.1"/>
    </source>
</evidence>
<evidence type="ECO:0000256" key="12">
    <source>
        <dbReference type="SAM" id="MobiDB-lite"/>
    </source>
</evidence>
<evidence type="ECO:0000256" key="1">
    <source>
        <dbReference type="ARBA" id="ARBA00004496"/>
    </source>
</evidence>
<reference evidence="14" key="1">
    <citation type="submission" date="2020-04" db="EMBL/GenBank/DDBJ databases">
        <authorList>
            <person name="Neveu A P."/>
        </authorList>
    </citation>
    <scope>NUCLEOTIDE SEQUENCE</scope>
    <source>
        <tissue evidence="14">Whole embryo</tissue>
    </source>
</reference>
<dbReference type="Gene3D" id="1.10.510.10">
    <property type="entry name" value="Transferase(Phosphotransferase) domain 1"/>
    <property type="match status" value="1"/>
</dbReference>
<evidence type="ECO:0000256" key="3">
    <source>
        <dbReference type="ARBA" id="ARBA00022490"/>
    </source>
</evidence>
<keyword evidence="4" id="KW-0723">Serine/threonine-protein kinase</keyword>
<feature type="compositionally biased region" description="Basic and acidic residues" evidence="12">
    <location>
        <begin position="569"/>
        <end position="584"/>
    </location>
</feature>
<evidence type="ECO:0000256" key="2">
    <source>
        <dbReference type="ARBA" id="ARBA00012513"/>
    </source>
</evidence>
<feature type="compositionally biased region" description="Polar residues" evidence="12">
    <location>
        <begin position="472"/>
        <end position="482"/>
    </location>
</feature>
<feature type="compositionally biased region" description="Basic and acidic residues" evidence="12">
    <location>
        <begin position="11"/>
        <end position="22"/>
    </location>
</feature>
<dbReference type="FunFam" id="1.10.510.10:FF:001222">
    <property type="entry name" value="Serine/threonine-protein kinase ppk25"/>
    <property type="match status" value="1"/>
</dbReference>
<evidence type="ECO:0000256" key="8">
    <source>
        <dbReference type="ARBA" id="ARBA00022840"/>
    </source>
</evidence>
<dbReference type="PANTHER" id="PTHR24346">
    <property type="entry name" value="MAP/MICROTUBULE AFFINITY-REGULATING KINASE"/>
    <property type="match status" value="1"/>
</dbReference>
<keyword evidence="8 11" id="KW-0067">ATP-binding</keyword>
<dbReference type="InterPro" id="IPR017441">
    <property type="entry name" value="Protein_kinase_ATP_BS"/>
</dbReference>
<dbReference type="GO" id="GO:0005737">
    <property type="term" value="C:cytoplasm"/>
    <property type="evidence" value="ECO:0007669"/>
    <property type="project" value="UniProtKB-SubCell"/>
</dbReference>
<feature type="compositionally biased region" description="Polar residues" evidence="12">
    <location>
        <begin position="639"/>
        <end position="655"/>
    </location>
</feature>
<evidence type="ECO:0000256" key="9">
    <source>
        <dbReference type="ARBA" id="ARBA00047899"/>
    </source>
</evidence>
<dbReference type="SMART" id="SM00220">
    <property type="entry name" value="S_TKc"/>
    <property type="match status" value="1"/>
</dbReference>
<evidence type="ECO:0000256" key="10">
    <source>
        <dbReference type="ARBA" id="ARBA00048679"/>
    </source>
</evidence>
<evidence type="ECO:0000256" key="11">
    <source>
        <dbReference type="PROSITE-ProRule" id="PRU10141"/>
    </source>
</evidence>
<keyword evidence="5" id="KW-0808">Transferase</keyword>
<dbReference type="InterPro" id="IPR000719">
    <property type="entry name" value="Prot_kinase_dom"/>
</dbReference>
<accession>A0A6F9DFJ1</accession>
<proteinExistence type="evidence at transcript level"/>
<feature type="compositionally biased region" description="Polar residues" evidence="12">
    <location>
        <begin position="585"/>
        <end position="607"/>
    </location>
</feature>